<dbReference type="RefSeq" id="WP_200196923.1">
    <property type="nucleotide sequence ID" value="NZ_JAENHM010000063.1"/>
</dbReference>
<evidence type="ECO:0000256" key="1">
    <source>
        <dbReference type="ARBA" id="ARBA00001926"/>
    </source>
</evidence>
<dbReference type="CDD" id="cd20777">
    <property type="entry name" value="8prop_heme-binding_NirN"/>
    <property type="match status" value="1"/>
</dbReference>
<dbReference type="PRINTS" id="PR00605">
    <property type="entry name" value="CYTCHROMECIC"/>
</dbReference>
<keyword evidence="2" id="KW-0813">Transport</keyword>
<evidence type="ECO:0000256" key="7">
    <source>
        <dbReference type="ARBA" id="ARBA00023004"/>
    </source>
</evidence>
<dbReference type="InterPro" id="IPR009056">
    <property type="entry name" value="Cyt_c-like_dom"/>
</dbReference>
<organism evidence="11 12">
    <name type="scientific">Azospirillum endophyticum</name>
    <dbReference type="NCBI Taxonomy" id="2800326"/>
    <lineage>
        <taxon>Bacteria</taxon>
        <taxon>Pseudomonadati</taxon>
        <taxon>Pseudomonadota</taxon>
        <taxon>Alphaproteobacteria</taxon>
        <taxon>Rhodospirillales</taxon>
        <taxon>Azospirillaceae</taxon>
        <taxon>Azospirillum</taxon>
    </lineage>
</organism>
<dbReference type="Pfam" id="PF13442">
    <property type="entry name" value="Cytochrome_CBB3"/>
    <property type="match status" value="1"/>
</dbReference>
<dbReference type="InterPro" id="IPR003143">
    <property type="entry name" value="Cyt_cd1_C_sf"/>
</dbReference>
<keyword evidence="6" id="KW-0249">Electron transport</keyword>
<protein>
    <submittedName>
        <fullName evidence="11">C-type cytochrome</fullName>
    </submittedName>
</protein>
<dbReference type="PANTHER" id="PTHR47197:SF3">
    <property type="entry name" value="DIHYDRO-HEME D1 DEHYDROGENASE"/>
    <property type="match status" value="1"/>
</dbReference>
<dbReference type="Proteomes" id="UP000652760">
    <property type="component" value="Unassembled WGS sequence"/>
</dbReference>
<evidence type="ECO:0000256" key="9">
    <source>
        <dbReference type="SAM" id="SignalP"/>
    </source>
</evidence>
<dbReference type="InterPro" id="IPR008168">
    <property type="entry name" value="Cyt_C_IC"/>
</dbReference>
<dbReference type="Pfam" id="PF02239">
    <property type="entry name" value="Cytochrom_D1"/>
    <property type="match status" value="2"/>
</dbReference>
<evidence type="ECO:0000256" key="2">
    <source>
        <dbReference type="ARBA" id="ARBA00022448"/>
    </source>
</evidence>
<name>A0ABS1FAE2_9PROT</name>
<keyword evidence="3 8" id="KW-0349">Heme</keyword>
<dbReference type="EMBL" id="JAENHM010000063">
    <property type="protein sequence ID" value="MBK1840385.1"/>
    <property type="molecule type" value="Genomic_DNA"/>
</dbReference>
<keyword evidence="4" id="KW-0679">Respiratory chain</keyword>
<sequence length="519" mass="55782">MHARIILAMAALIALLPGTAPAQEGPAARYAEHCAACHGGDRLGAIGPALLPDNLGRMKPADAVALIAGGRPATQMPGFADRLSGAEIADLAAYVLAPPAQEPAWTDADMAASHIIHTAPAALAARPVHKADPLNLFTVVEAGDHHVTILDGDSFEPLARFPSRFALHGGVKYSPDGRFAYFASRDGWVSVYDLYGLVPVAEIRAGINTRNIAVSADGRFVAVGNTLPRTLVLLDARDLTPLKTIPVVTPKGSARVSAVYAAPPRKSFILALKDVPEIWEIATDDKAGPAYGGFVHSYEKGMVEAVGAQQGLFAVRRIELDEPLDDFFFDPSYANVIGASRDGGKGQVVNLTVGRKIAEIDLPGMPHLGSGISWILDGRRVMATPHLKGAAVSVIDMKDWTTVKRIDTLGPGFFMRSHEATPYAWTDASLSPRRDTIEIIDKRTLEIVRTLVPSPGKTASHVEFTRDGRHALVSIWEDDGALVVYDTASFEEVKRLPMRKPVGKYNVFNKTRYSEGTSH</sequence>
<evidence type="ECO:0000256" key="3">
    <source>
        <dbReference type="ARBA" id="ARBA00022617"/>
    </source>
</evidence>
<evidence type="ECO:0000256" key="4">
    <source>
        <dbReference type="ARBA" id="ARBA00022660"/>
    </source>
</evidence>
<dbReference type="PANTHER" id="PTHR47197">
    <property type="entry name" value="PROTEIN NIRF"/>
    <property type="match status" value="1"/>
</dbReference>
<reference evidence="12" key="1">
    <citation type="submission" date="2021-01" db="EMBL/GenBank/DDBJ databases">
        <title>Genome public.</title>
        <authorList>
            <person name="Liu C."/>
            <person name="Sun Q."/>
        </authorList>
    </citation>
    <scope>NUCLEOTIDE SEQUENCE [LARGE SCALE GENOMIC DNA]</scope>
    <source>
        <strain evidence="12">YIM B02556</strain>
    </source>
</reference>
<dbReference type="InterPro" id="IPR011048">
    <property type="entry name" value="Haem_d1_sf"/>
</dbReference>
<evidence type="ECO:0000256" key="8">
    <source>
        <dbReference type="PROSITE-ProRule" id="PRU00433"/>
    </source>
</evidence>
<evidence type="ECO:0000313" key="12">
    <source>
        <dbReference type="Proteomes" id="UP000652760"/>
    </source>
</evidence>
<feature type="chain" id="PRO_5045204687" evidence="9">
    <location>
        <begin position="23"/>
        <end position="519"/>
    </location>
</feature>
<dbReference type="SUPFAM" id="SSF46626">
    <property type="entry name" value="Cytochrome c"/>
    <property type="match status" value="1"/>
</dbReference>
<dbReference type="SUPFAM" id="SSF51004">
    <property type="entry name" value="C-terminal (heme d1) domain of cytochrome cd1-nitrite reductase"/>
    <property type="match status" value="1"/>
</dbReference>
<gene>
    <name evidence="11" type="ORF">JHL17_23560</name>
</gene>
<dbReference type="InterPro" id="IPR036909">
    <property type="entry name" value="Cyt_c-like_dom_sf"/>
</dbReference>
<keyword evidence="9" id="KW-0732">Signal</keyword>
<dbReference type="Gene3D" id="2.140.10.20">
    <property type="entry name" value="C-terminal (heme d1) domain of cytochrome cd1-nitrite reductase"/>
    <property type="match status" value="1"/>
</dbReference>
<comment type="cofactor">
    <cofactor evidence="1">
        <name>heme c</name>
        <dbReference type="ChEBI" id="CHEBI:61717"/>
    </cofactor>
</comment>
<keyword evidence="7 8" id="KW-0408">Iron</keyword>
<feature type="signal peptide" evidence="9">
    <location>
        <begin position="1"/>
        <end position="22"/>
    </location>
</feature>
<keyword evidence="12" id="KW-1185">Reference proteome</keyword>
<evidence type="ECO:0000259" key="10">
    <source>
        <dbReference type="PROSITE" id="PS51007"/>
    </source>
</evidence>
<proteinExistence type="predicted"/>
<keyword evidence="5 8" id="KW-0479">Metal-binding</keyword>
<evidence type="ECO:0000313" key="11">
    <source>
        <dbReference type="EMBL" id="MBK1840385.1"/>
    </source>
</evidence>
<evidence type="ECO:0000256" key="6">
    <source>
        <dbReference type="ARBA" id="ARBA00022982"/>
    </source>
</evidence>
<evidence type="ECO:0000256" key="5">
    <source>
        <dbReference type="ARBA" id="ARBA00022723"/>
    </source>
</evidence>
<dbReference type="Gene3D" id="1.10.760.10">
    <property type="entry name" value="Cytochrome c-like domain"/>
    <property type="match status" value="1"/>
</dbReference>
<comment type="caution">
    <text evidence="11">The sequence shown here is derived from an EMBL/GenBank/DDBJ whole genome shotgun (WGS) entry which is preliminary data.</text>
</comment>
<dbReference type="PROSITE" id="PS51007">
    <property type="entry name" value="CYTC"/>
    <property type="match status" value="1"/>
</dbReference>
<feature type="domain" description="Cytochrome c" evidence="10">
    <location>
        <begin position="20"/>
        <end position="99"/>
    </location>
</feature>
<dbReference type="InterPro" id="IPR051200">
    <property type="entry name" value="Host-pathogen_enzymatic-act"/>
</dbReference>
<accession>A0ABS1FAE2</accession>